<evidence type="ECO:0000256" key="3">
    <source>
        <dbReference type="ARBA" id="ARBA00023163"/>
    </source>
</evidence>
<evidence type="ECO:0000256" key="1">
    <source>
        <dbReference type="ARBA" id="ARBA00023015"/>
    </source>
</evidence>
<sequence length="82" mass="9135">MKGDPEQRAVQLGEYIAANRATVRAAAAVFGCSKSTVHKDVAVRLRTLQPELFRQVRAVLACNKAERHLRGGAATRRKYSRR</sequence>
<dbReference type="EMBL" id="NMTQ01000034">
    <property type="protein sequence ID" value="PDX58154.1"/>
    <property type="molecule type" value="Genomic_DNA"/>
</dbReference>
<comment type="caution">
    <text evidence="4">The sequence shown here is derived from an EMBL/GenBank/DDBJ whole genome shotgun (WGS) entry which is preliminary data.</text>
</comment>
<keyword evidence="1" id="KW-0805">Transcription regulation</keyword>
<dbReference type="RefSeq" id="WP_005945675.1">
    <property type="nucleotide sequence ID" value="NZ_CABMES010000001.1"/>
</dbReference>
<reference evidence="4 5" key="1">
    <citation type="journal article" date="2017" name="Front. Microbiol.">
        <title>New Insights into the Diversity of the Genus Faecalibacterium.</title>
        <authorList>
            <person name="Benevides L."/>
            <person name="Burman S."/>
            <person name="Martin R."/>
            <person name="Robert V."/>
            <person name="Thomas M."/>
            <person name="Miquel S."/>
            <person name="Chain F."/>
            <person name="Sokol H."/>
            <person name="Bermudez-Humaran L.G."/>
            <person name="Morrison M."/>
            <person name="Langella P."/>
            <person name="Azevedo V.A."/>
            <person name="Chatel J.M."/>
            <person name="Soares S."/>
        </authorList>
    </citation>
    <scope>NUCLEOTIDE SEQUENCE [LARGE SCALE GENOMIC DNA]</scope>
    <source>
        <strain evidence="5">CNCM I-4540</strain>
    </source>
</reference>
<evidence type="ECO:0000256" key="2">
    <source>
        <dbReference type="ARBA" id="ARBA00023125"/>
    </source>
</evidence>
<proteinExistence type="predicted"/>
<keyword evidence="3" id="KW-0804">Transcription</keyword>
<keyword evidence="5" id="KW-1185">Reference proteome</keyword>
<dbReference type="InterPro" id="IPR014208">
    <property type="entry name" value="Spore_III_D"/>
</dbReference>
<dbReference type="Proteomes" id="UP000220752">
    <property type="component" value="Unassembled WGS sequence"/>
</dbReference>
<evidence type="ECO:0000313" key="4">
    <source>
        <dbReference type="EMBL" id="PDX58154.1"/>
    </source>
</evidence>
<protein>
    <submittedName>
        <fullName evidence="4">Stage III sporulation protein D</fullName>
    </submittedName>
</protein>
<dbReference type="PROSITE" id="PS00894">
    <property type="entry name" value="HTH_DEOR_1"/>
    <property type="match status" value="1"/>
</dbReference>
<dbReference type="GO" id="GO:0003677">
    <property type="term" value="F:DNA binding"/>
    <property type="evidence" value="ECO:0007669"/>
    <property type="project" value="UniProtKB-KW"/>
</dbReference>
<name>A0A2A6Z9X7_9FIRM</name>
<keyword evidence="2" id="KW-0238">DNA-binding</keyword>
<dbReference type="GO" id="GO:0003700">
    <property type="term" value="F:DNA-binding transcription factor activity"/>
    <property type="evidence" value="ECO:0007669"/>
    <property type="project" value="InterPro"/>
</dbReference>
<evidence type="ECO:0000313" key="5">
    <source>
        <dbReference type="Proteomes" id="UP000220752"/>
    </source>
</evidence>
<organism evidence="4 5">
    <name type="scientific">Faecalibacterium langellae</name>
    <dbReference type="NCBI Taxonomy" id="3435293"/>
    <lineage>
        <taxon>Bacteria</taxon>
        <taxon>Bacillati</taxon>
        <taxon>Bacillota</taxon>
        <taxon>Clostridia</taxon>
        <taxon>Eubacteriales</taxon>
        <taxon>Oscillospiraceae</taxon>
        <taxon>Faecalibacterium</taxon>
    </lineage>
</organism>
<gene>
    <name evidence="4" type="ORF">CGS46_09475</name>
</gene>
<dbReference type="AlphaFoldDB" id="A0A2A6Z9X7"/>
<dbReference type="Pfam" id="PF12116">
    <property type="entry name" value="SpoIIID"/>
    <property type="match status" value="1"/>
</dbReference>
<dbReference type="InterPro" id="IPR018356">
    <property type="entry name" value="Tscrpt_reg_HTH_DeoR_CS"/>
</dbReference>
<accession>A0A2A6Z9X7</accession>